<feature type="region of interest" description="Disordered" evidence="1">
    <location>
        <begin position="423"/>
        <end position="450"/>
    </location>
</feature>
<sequence length="521" mass="56466">MNEGIGGFSEFEDCSVSAHTRLSAGTAATPDQGDGTNQEKSEDVSSLVTNRWELQTTCATTTVLSTNASNMYVRPTKTKTNCGALCAGGDFSPNVTKTSATSVSTLASEVCVATMDVPSHVKSDESAQVSSYSGVTADVTSINTNEVKPSYEHDHALRGSTSAFGCNVDHVHDEIKVLLEDTINTVVRREQIKQCDNIEKDDDDVIAAAKLQVEPVGQDQLCDKDQYTYYNSDAEYDFTEFNVPPGDTSASQCVAVLEKGDTVDNQKSTEDIQNDDDFGDFDQAAFDGEQSKGFANFEASPAPLVFIGSDSLEDVRPFTVDVFRATISKLFTAEDTANQTEQNERKRHLVTDDADYAVFSASVQENVCRCENVDDWPCVIFRYENSVTRKGLLNALCIDETPTNCPRFAIDCLSKAFLQPVKQTGSSMKGSHGPSLGSNPAGGTDIGGKGKLSDSAKEVLNKIPDLSFMKAEVLTFPVAGHAPLSIDLYNPEAHRQNKAALDTQIIYQQREKGEQDRLSGD</sequence>
<name>A0A1V9X1C7_9ACAR</name>
<gene>
    <name evidence="2" type="ORF">BIW11_04793</name>
</gene>
<comment type="caution">
    <text evidence="2">The sequence shown here is derived from an EMBL/GenBank/DDBJ whole genome shotgun (WGS) entry which is preliminary data.</text>
</comment>
<protein>
    <submittedName>
        <fullName evidence="2">Uncharacterized protein</fullName>
    </submittedName>
</protein>
<evidence type="ECO:0000256" key="1">
    <source>
        <dbReference type="SAM" id="MobiDB-lite"/>
    </source>
</evidence>
<dbReference type="EMBL" id="MNPL01029062">
    <property type="protein sequence ID" value="OQR67329.1"/>
    <property type="molecule type" value="Genomic_DNA"/>
</dbReference>
<accession>A0A1V9X1C7</accession>
<reference evidence="2 3" key="1">
    <citation type="journal article" date="2017" name="Gigascience">
        <title>Draft genome of the honey bee ectoparasitic mite, Tropilaelaps mercedesae, is shaped by the parasitic life history.</title>
        <authorList>
            <person name="Dong X."/>
            <person name="Armstrong S.D."/>
            <person name="Xia D."/>
            <person name="Makepeace B.L."/>
            <person name="Darby A.C."/>
            <person name="Kadowaki T."/>
        </authorList>
    </citation>
    <scope>NUCLEOTIDE SEQUENCE [LARGE SCALE GENOMIC DNA]</scope>
    <source>
        <strain evidence="2">Wuxi-XJTLU</strain>
    </source>
</reference>
<feature type="region of interest" description="Disordered" evidence="1">
    <location>
        <begin position="24"/>
        <end position="46"/>
    </location>
</feature>
<dbReference type="Proteomes" id="UP000192247">
    <property type="component" value="Unassembled WGS sequence"/>
</dbReference>
<dbReference type="AlphaFoldDB" id="A0A1V9X1C7"/>
<organism evidence="2 3">
    <name type="scientific">Tropilaelaps mercedesae</name>
    <dbReference type="NCBI Taxonomy" id="418985"/>
    <lineage>
        <taxon>Eukaryota</taxon>
        <taxon>Metazoa</taxon>
        <taxon>Ecdysozoa</taxon>
        <taxon>Arthropoda</taxon>
        <taxon>Chelicerata</taxon>
        <taxon>Arachnida</taxon>
        <taxon>Acari</taxon>
        <taxon>Parasitiformes</taxon>
        <taxon>Mesostigmata</taxon>
        <taxon>Gamasina</taxon>
        <taxon>Dermanyssoidea</taxon>
        <taxon>Laelapidae</taxon>
        <taxon>Tropilaelaps</taxon>
    </lineage>
</organism>
<evidence type="ECO:0000313" key="2">
    <source>
        <dbReference type="EMBL" id="OQR67329.1"/>
    </source>
</evidence>
<dbReference type="OrthoDB" id="10552325at2759"/>
<proteinExistence type="predicted"/>
<evidence type="ECO:0000313" key="3">
    <source>
        <dbReference type="Proteomes" id="UP000192247"/>
    </source>
</evidence>
<dbReference type="InParanoid" id="A0A1V9X1C7"/>
<keyword evidence="3" id="KW-1185">Reference proteome</keyword>